<dbReference type="EMBL" id="AP027732">
    <property type="protein sequence ID" value="BDZ50358.1"/>
    <property type="molecule type" value="Genomic_DNA"/>
</dbReference>
<feature type="region of interest" description="Disordered" evidence="1">
    <location>
        <begin position="41"/>
        <end position="83"/>
    </location>
</feature>
<organism evidence="2 3">
    <name type="scientific">Frondihabitans sucicola</name>
    <dbReference type="NCBI Taxonomy" id="1268041"/>
    <lineage>
        <taxon>Bacteria</taxon>
        <taxon>Bacillati</taxon>
        <taxon>Actinomycetota</taxon>
        <taxon>Actinomycetes</taxon>
        <taxon>Micrococcales</taxon>
        <taxon>Microbacteriaceae</taxon>
        <taxon>Frondihabitans</taxon>
    </lineage>
</organism>
<name>A0ABM8GPL0_9MICO</name>
<accession>A0ABM8GPL0</accession>
<proteinExistence type="predicted"/>
<feature type="compositionally biased region" description="Polar residues" evidence="1">
    <location>
        <begin position="55"/>
        <end position="65"/>
    </location>
</feature>
<evidence type="ECO:0000256" key="1">
    <source>
        <dbReference type="SAM" id="MobiDB-lite"/>
    </source>
</evidence>
<evidence type="ECO:0000313" key="3">
    <source>
        <dbReference type="Proteomes" id="UP001321486"/>
    </source>
</evidence>
<protein>
    <recommendedName>
        <fullName evidence="4">Aminoglycoside phosphotransferase domain-containing protein</fullName>
    </recommendedName>
</protein>
<reference evidence="3" key="1">
    <citation type="journal article" date="2019" name="Int. J. Syst. Evol. Microbiol.">
        <title>The Global Catalogue of Microorganisms (GCM) 10K type strain sequencing project: providing services to taxonomists for standard genome sequencing and annotation.</title>
        <authorList>
            <consortium name="The Broad Institute Genomics Platform"/>
            <consortium name="The Broad Institute Genome Sequencing Center for Infectious Disease"/>
            <person name="Wu L."/>
            <person name="Ma J."/>
        </authorList>
    </citation>
    <scope>NUCLEOTIDE SEQUENCE [LARGE SCALE GENOMIC DNA]</scope>
    <source>
        <strain evidence="3">NBRC 108728</strain>
    </source>
</reference>
<evidence type="ECO:0008006" key="4">
    <source>
        <dbReference type="Google" id="ProtNLM"/>
    </source>
</evidence>
<sequence length="83" mass="8764">MSLERGEVVTETLPAGWSTPELRHDLGFAVVDGLAGLHGIDWQATGVPGRPEEPTSGSETGSPDSWPTRPACRRPPSPTSTRG</sequence>
<feature type="compositionally biased region" description="Pro residues" evidence="1">
    <location>
        <begin position="73"/>
        <end position="83"/>
    </location>
</feature>
<keyword evidence="3" id="KW-1185">Reference proteome</keyword>
<dbReference type="Proteomes" id="UP001321486">
    <property type="component" value="Chromosome"/>
</dbReference>
<evidence type="ECO:0000313" key="2">
    <source>
        <dbReference type="EMBL" id="BDZ50358.1"/>
    </source>
</evidence>
<gene>
    <name evidence="2" type="ORF">GCM10025867_25990</name>
</gene>